<gene>
    <name evidence="5" type="ORF">R9X50_00747900</name>
</gene>
<keyword evidence="6" id="KW-1185">Reference proteome</keyword>
<feature type="compositionally biased region" description="Basic and acidic residues" evidence="3">
    <location>
        <begin position="160"/>
        <end position="178"/>
    </location>
</feature>
<evidence type="ECO:0000256" key="1">
    <source>
        <dbReference type="ARBA" id="ARBA00022884"/>
    </source>
</evidence>
<dbReference type="Proteomes" id="UP001303373">
    <property type="component" value="Chromosome 13"/>
</dbReference>
<feature type="region of interest" description="Disordered" evidence="3">
    <location>
        <begin position="154"/>
        <end position="261"/>
    </location>
</feature>
<evidence type="ECO:0000259" key="4">
    <source>
        <dbReference type="PROSITE" id="PS50102"/>
    </source>
</evidence>
<protein>
    <recommendedName>
        <fullName evidence="4">RRM domain-containing protein</fullName>
    </recommendedName>
</protein>
<dbReference type="PANTHER" id="PTHR19965:SF35">
    <property type="entry name" value="RNA ANNEALING PROTEIN YRA1"/>
    <property type="match status" value="1"/>
</dbReference>
<evidence type="ECO:0000313" key="5">
    <source>
        <dbReference type="EMBL" id="WPH04587.1"/>
    </source>
</evidence>
<dbReference type="InterPro" id="IPR000504">
    <property type="entry name" value="RRM_dom"/>
</dbReference>
<evidence type="ECO:0000313" key="6">
    <source>
        <dbReference type="Proteomes" id="UP001303373"/>
    </source>
</evidence>
<organism evidence="5 6">
    <name type="scientific">Acrodontium crateriforme</name>
    <dbReference type="NCBI Taxonomy" id="150365"/>
    <lineage>
        <taxon>Eukaryota</taxon>
        <taxon>Fungi</taxon>
        <taxon>Dikarya</taxon>
        <taxon>Ascomycota</taxon>
        <taxon>Pezizomycotina</taxon>
        <taxon>Dothideomycetes</taxon>
        <taxon>Dothideomycetidae</taxon>
        <taxon>Mycosphaerellales</taxon>
        <taxon>Teratosphaeriaceae</taxon>
        <taxon>Acrodontium</taxon>
    </lineage>
</organism>
<accession>A0AAQ3M9T3</accession>
<proteinExistence type="predicted"/>
<dbReference type="AlphaFoldDB" id="A0AAQ3M9T3"/>
<dbReference type="GO" id="GO:0003729">
    <property type="term" value="F:mRNA binding"/>
    <property type="evidence" value="ECO:0007669"/>
    <property type="project" value="TreeGrafter"/>
</dbReference>
<evidence type="ECO:0000256" key="2">
    <source>
        <dbReference type="PROSITE-ProRule" id="PRU00176"/>
    </source>
</evidence>
<dbReference type="SMART" id="SM00360">
    <property type="entry name" value="RRM"/>
    <property type="match status" value="1"/>
</dbReference>
<dbReference type="PROSITE" id="PS50102">
    <property type="entry name" value="RRM"/>
    <property type="match status" value="1"/>
</dbReference>
<dbReference type="GO" id="GO:0005634">
    <property type="term" value="C:nucleus"/>
    <property type="evidence" value="ECO:0007669"/>
    <property type="project" value="TreeGrafter"/>
</dbReference>
<feature type="compositionally biased region" description="Low complexity" evidence="3">
    <location>
        <begin position="29"/>
        <end position="67"/>
    </location>
</feature>
<dbReference type="InterPro" id="IPR025715">
    <property type="entry name" value="FoP_C"/>
</dbReference>
<dbReference type="PANTHER" id="PTHR19965">
    <property type="entry name" value="RNA AND EXPORT FACTOR BINDING PROTEIN"/>
    <property type="match status" value="1"/>
</dbReference>
<keyword evidence="1 2" id="KW-0694">RNA-binding</keyword>
<dbReference type="InterPro" id="IPR051229">
    <property type="entry name" value="ALYREF_mRNA_export"/>
</dbReference>
<reference evidence="5 6" key="1">
    <citation type="submission" date="2023-11" db="EMBL/GenBank/DDBJ databases">
        <title>An acidophilic fungus is an integral part of prey digestion in a carnivorous sundew plant.</title>
        <authorList>
            <person name="Tsai I.J."/>
        </authorList>
    </citation>
    <scope>NUCLEOTIDE SEQUENCE [LARGE SCALE GENOMIC DNA]</scope>
    <source>
        <strain evidence="5">169a</strain>
    </source>
</reference>
<evidence type="ECO:0000256" key="3">
    <source>
        <dbReference type="SAM" id="MobiDB-lite"/>
    </source>
</evidence>
<sequence length="261" mass="26834">MSGKLDQSLDQIMTDRKNTNPKPRRARTQRAAGQRAKAAIAAPAGGIQKNTKGPKNAPKGPAAATAPSGESKILVSNLPPDVTETLVKDFFHKAVGGVKRVVLAYGPNGRSRGEATVTFNKAGSAAKAQAEYNNVKVDERAMKIEIIGGVSAAAKPAKGLQERMTKPKNAAKENEKAGVKKNGPKAVGTANGDNKGKQKKKSGRAGRPKPKTAEELDAEMQDYFGGDSGATNGAPAANGAGAAQPAAAPATADTGMEDEVL</sequence>
<feature type="region of interest" description="Disordered" evidence="3">
    <location>
        <begin position="1"/>
        <end position="71"/>
    </location>
</feature>
<feature type="compositionally biased region" description="Basic residues" evidence="3">
    <location>
        <begin position="197"/>
        <end position="210"/>
    </location>
</feature>
<dbReference type="Gene3D" id="3.30.70.330">
    <property type="match status" value="1"/>
</dbReference>
<dbReference type="Pfam" id="PF13865">
    <property type="entry name" value="FoP_duplication"/>
    <property type="match status" value="1"/>
</dbReference>
<dbReference type="EMBL" id="CP138592">
    <property type="protein sequence ID" value="WPH04587.1"/>
    <property type="molecule type" value="Genomic_DNA"/>
</dbReference>
<dbReference type="Pfam" id="PF00076">
    <property type="entry name" value="RRM_1"/>
    <property type="match status" value="1"/>
</dbReference>
<dbReference type="InterPro" id="IPR035979">
    <property type="entry name" value="RBD_domain_sf"/>
</dbReference>
<feature type="domain" description="RRM" evidence="4">
    <location>
        <begin position="71"/>
        <end position="149"/>
    </location>
</feature>
<name>A0AAQ3M9T3_9PEZI</name>
<dbReference type="InterPro" id="IPR012677">
    <property type="entry name" value="Nucleotide-bd_a/b_plait_sf"/>
</dbReference>
<feature type="compositionally biased region" description="Low complexity" evidence="3">
    <location>
        <begin position="229"/>
        <end position="252"/>
    </location>
</feature>
<dbReference type="SUPFAM" id="SSF54928">
    <property type="entry name" value="RNA-binding domain, RBD"/>
    <property type="match status" value="1"/>
</dbReference>